<geneLocation type="plasmid" evidence="3">
    <name>pvs127</name>
</geneLocation>
<feature type="transmembrane region" description="Helical" evidence="1">
    <location>
        <begin position="84"/>
        <end position="103"/>
    </location>
</feature>
<dbReference type="RefSeq" id="WP_065546872.1">
    <property type="nucleotide sequence ID" value="NZ_CP016416.1"/>
</dbReference>
<reference evidence="2 3" key="1">
    <citation type="submission" date="2016-07" db="EMBL/GenBank/DDBJ databases">
        <title>Genome sequencing of Vibrio scophthalmi strain VS-05, an isolated from Paralichthys olivaceus.</title>
        <authorList>
            <person name="Han H.-J."/>
        </authorList>
    </citation>
    <scope>NUCLEOTIDE SEQUENCE [LARGE SCALE GENOMIC DNA]</scope>
    <source>
        <strain evidence="2 3">VS-05</strain>
        <plasmid evidence="3">pvs127</plasmid>
    </source>
</reference>
<name>A0A1C7FHK2_9VIBR</name>
<keyword evidence="1" id="KW-0812">Transmembrane</keyword>
<feature type="transmembrane region" description="Helical" evidence="1">
    <location>
        <begin position="160"/>
        <end position="179"/>
    </location>
</feature>
<evidence type="ECO:0000256" key="1">
    <source>
        <dbReference type="SAM" id="Phobius"/>
    </source>
</evidence>
<keyword evidence="2" id="KW-0614">Plasmid</keyword>
<dbReference type="EMBL" id="CP016416">
    <property type="protein sequence ID" value="ANU39386.1"/>
    <property type="molecule type" value="Genomic_DNA"/>
</dbReference>
<evidence type="ECO:0008006" key="4">
    <source>
        <dbReference type="Google" id="ProtNLM"/>
    </source>
</evidence>
<keyword evidence="1" id="KW-1133">Transmembrane helix</keyword>
<organism evidence="2 3">
    <name type="scientific">Vibrio scophthalmi</name>
    <dbReference type="NCBI Taxonomy" id="45658"/>
    <lineage>
        <taxon>Bacteria</taxon>
        <taxon>Pseudomonadati</taxon>
        <taxon>Pseudomonadota</taxon>
        <taxon>Gammaproteobacteria</taxon>
        <taxon>Vibrionales</taxon>
        <taxon>Vibrionaceae</taxon>
        <taxon>Vibrio</taxon>
    </lineage>
</organism>
<sequence length="216" mass="24493">MKQQETPKNAPPRSEPLRWYQWPFAALGHLMGIWVLLILFEWLGGLWGNEVGTHARSTLLLQLDALQADYPGVLNRLLPWVSELILNFSDVLSLNFTGTFAFITPFWHGAVYVTLALMVRIALLFFAYPLFLMAMFLGAFDGLVARQRRIAFVARETETVHYYAYKSLPWVVMGCSYLWLFVPGIVAISPSLMLIPGVVATGILVQQTMASYKKYL</sequence>
<dbReference type="InterPro" id="IPR022266">
    <property type="entry name" value="DtrJ-like"/>
</dbReference>
<feature type="transmembrane region" description="Helical" evidence="1">
    <location>
        <begin position="185"/>
        <end position="205"/>
    </location>
</feature>
<feature type="transmembrane region" description="Helical" evidence="1">
    <location>
        <begin position="109"/>
        <end position="140"/>
    </location>
</feature>
<dbReference type="Proteomes" id="UP000092528">
    <property type="component" value="Plasmid pVS127"/>
</dbReference>
<accession>A0A1C7FHK2</accession>
<gene>
    <name evidence="2" type="ORF">VSVS05_04351</name>
</gene>
<dbReference type="PATRIC" id="fig|45658.7.peg.4339"/>
<feature type="transmembrane region" description="Helical" evidence="1">
    <location>
        <begin position="20"/>
        <end position="40"/>
    </location>
</feature>
<dbReference type="Pfam" id="PF14348">
    <property type="entry name" value="DtrJ-like"/>
    <property type="match status" value="1"/>
</dbReference>
<proteinExistence type="predicted"/>
<protein>
    <recommendedName>
        <fullName evidence="4">DUF4400 domain-containing protein</fullName>
    </recommendedName>
</protein>
<evidence type="ECO:0000313" key="3">
    <source>
        <dbReference type="Proteomes" id="UP000092528"/>
    </source>
</evidence>
<keyword evidence="3" id="KW-1185">Reference proteome</keyword>
<keyword evidence="1" id="KW-0472">Membrane</keyword>
<dbReference type="AlphaFoldDB" id="A0A1C7FHK2"/>
<evidence type="ECO:0000313" key="2">
    <source>
        <dbReference type="EMBL" id="ANU39386.1"/>
    </source>
</evidence>